<comment type="caution">
    <text evidence="2">The sequence shown here is derived from an EMBL/GenBank/DDBJ whole genome shotgun (WGS) entry which is preliminary data.</text>
</comment>
<feature type="domain" description="Transposase DDE" evidence="1">
    <location>
        <begin position="187"/>
        <end position="422"/>
    </location>
</feature>
<protein>
    <submittedName>
        <fullName evidence="2">Transposase</fullName>
    </submittedName>
</protein>
<evidence type="ECO:0000259" key="1">
    <source>
        <dbReference type="Pfam" id="PF13701"/>
    </source>
</evidence>
<name>A0ABU2L9Q2_9ACTN</name>
<dbReference type="EMBL" id="JAVREN010000017">
    <property type="protein sequence ID" value="MDT0308062.1"/>
    <property type="molecule type" value="Genomic_DNA"/>
</dbReference>
<proteinExistence type="predicted"/>
<evidence type="ECO:0000313" key="3">
    <source>
        <dbReference type="Proteomes" id="UP001183388"/>
    </source>
</evidence>
<gene>
    <name evidence="2" type="ORF">RM780_13965</name>
</gene>
<sequence length="431" mass="46734">MKVSHRPAELSAAFDDPDLIAHAGLVPTIRLAERCGLPALVAAKVKLTGAKNGAGTAAGAKAMSIVGGMVAGADSIDDLDVLRHGGLPRLFGGVRAPSTLGTFLRAFTWGHIRQLESATRAFTCNLAAHTGLVPTGDEVVFVDIDSKVKQVYGPAKQGASFGYTRQRGPHFQIVTVKTGTCAPVIVATRISVRADSAYFSHKVVEVCRKAGARFSLAVPVKRKIREAIAGIPEESWTPIKYAGAVWDAQEERWISDAEITEVPFTAFTSKKKASHATARLIVRRVRRLNPKSVPEGQAELFGVWRHLVIFTDSLFVLAQAEPMHREHAVVEQDFADLEDSALAHLPSGKFTANAAWLTLAAAAYNLTRAAGHLASVFHAKARTGTIRRHLIDIPARIATGARRLTLHLPQHWCWQDDFTDLWTATGQRMVT</sequence>
<evidence type="ECO:0000313" key="2">
    <source>
        <dbReference type="EMBL" id="MDT0308062.1"/>
    </source>
</evidence>
<dbReference type="Proteomes" id="UP001183388">
    <property type="component" value="Unassembled WGS sequence"/>
</dbReference>
<dbReference type="InterPro" id="IPR025668">
    <property type="entry name" value="Tnp_DDE_dom"/>
</dbReference>
<organism evidence="2 3">
    <name type="scientific">Streptomyces boetiae</name>
    <dbReference type="NCBI Taxonomy" id="3075541"/>
    <lineage>
        <taxon>Bacteria</taxon>
        <taxon>Bacillati</taxon>
        <taxon>Actinomycetota</taxon>
        <taxon>Actinomycetes</taxon>
        <taxon>Kitasatosporales</taxon>
        <taxon>Streptomycetaceae</taxon>
        <taxon>Streptomyces</taxon>
    </lineage>
</organism>
<accession>A0ABU2L9Q2</accession>
<keyword evidence="3" id="KW-1185">Reference proteome</keyword>
<dbReference type="RefSeq" id="WP_311631011.1">
    <property type="nucleotide sequence ID" value="NZ_JAVREN010000017.1"/>
</dbReference>
<reference evidence="3" key="1">
    <citation type="submission" date="2023-07" db="EMBL/GenBank/DDBJ databases">
        <title>30 novel species of actinomycetes from the DSMZ collection.</title>
        <authorList>
            <person name="Nouioui I."/>
        </authorList>
    </citation>
    <scope>NUCLEOTIDE SEQUENCE [LARGE SCALE GENOMIC DNA]</scope>
    <source>
        <strain evidence="3">DSM 44917</strain>
    </source>
</reference>
<dbReference type="Pfam" id="PF13701">
    <property type="entry name" value="DDE_Tnp_1_4"/>
    <property type="match status" value="1"/>
</dbReference>